<reference evidence="3" key="1">
    <citation type="submission" date="2009-07" db="EMBL/GenBank/DDBJ databases">
        <authorList>
            <consortium name="US DOE Joint Genome Institute (JGI-PGF)"/>
            <person name="Lucas S."/>
            <person name="Copeland A."/>
            <person name="Lapidus A."/>
            <person name="Glavina del Rio T."/>
            <person name="Tice H."/>
            <person name="Bruce D."/>
            <person name="Goodwin L."/>
            <person name="Pitluck S."/>
            <person name="Larimer F."/>
            <person name="Land M.L."/>
            <person name="Mouttaki H."/>
            <person name="He Z."/>
            <person name="Zhou J."/>
            <person name="Hemme C.L."/>
        </authorList>
    </citation>
    <scope>NUCLEOTIDE SEQUENCE</scope>
    <source>
        <strain evidence="3">DSM 2782</strain>
    </source>
</reference>
<comment type="caution">
    <text evidence="3">The sequence shown here is derived from an EMBL/GenBank/DDBJ whole genome shotgun (WGS) entry which is preliminary data.</text>
</comment>
<keyword evidence="4" id="KW-1185">Reference proteome</keyword>
<dbReference type="Proteomes" id="UP000003860">
    <property type="component" value="Unassembled WGS sequence"/>
</dbReference>
<name>F1T861_9FIRM</name>
<accession>F1T861</accession>
<proteinExistence type="predicted"/>
<dbReference type="EMBL" id="ACXX02000001">
    <property type="protein sequence ID" value="EGD49659.1"/>
    <property type="molecule type" value="Genomic_DNA"/>
</dbReference>
<reference evidence="3" key="2">
    <citation type="submission" date="2011-01" db="EMBL/GenBank/DDBJ databases">
        <title>The Non-contiguous Finished genome of Clostridium papyrosolvens.</title>
        <authorList>
            <person name="Lucas S."/>
            <person name="Copeland A."/>
            <person name="Lapidus A."/>
            <person name="Cheng J.-F."/>
            <person name="Goodwin L."/>
            <person name="Pitluck S."/>
            <person name="Misra M."/>
            <person name="Chertkov O."/>
            <person name="Detter J.C."/>
            <person name="Han C."/>
            <person name="Tapia R."/>
            <person name="Land M."/>
            <person name="Hauser L."/>
            <person name="Kyrpides N."/>
            <person name="Ivanova N."/>
            <person name="Pagani I."/>
            <person name="Mouttaki H."/>
            <person name="He Z."/>
            <person name="Zhou J."/>
            <person name="Hemme C.L."/>
            <person name="Woyke T."/>
        </authorList>
    </citation>
    <scope>NUCLEOTIDE SEQUENCE [LARGE SCALE GENOMIC DNA]</scope>
    <source>
        <strain evidence="3">DSM 2782</strain>
    </source>
</reference>
<evidence type="ECO:0000256" key="2">
    <source>
        <dbReference type="SAM" id="Phobius"/>
    </source>
</evidence>
<feature type="compositionally biased region" description="Polar residues" evidence="1">
    <location>
        <begin position="225"/>
        <end position="240"/>
    </location>
</feature>
<dbReference type="STRING" id="588581.Cpap_4101"/>
<feature type="compositionally biased region" description="Polar residues" evidence="1">
    <location>
        <begin position="338"/>
        <end position="365"/>
    </location>
</feature>
<evidence type="ECO:0000313" key="3">
    <source>
        <dbReference type="EMBL" id="EGD49659.1"/>
    </source>
</evidence>
<feature type="compositionally biased region" description="Polar residues" evidence="1">
    <location>
        <begin position="292"/>
        <end position="308"/>
    </location>
</feature>
<dbReference type="AlphaFoldDB" id="F1T861"/>
<feature type="compositionally biased region" description="Basic and acidic residues" evidence="1">
    <location>
        <begin position="251"/>
        <end position="267"/>
    </location>
</feature>
<keyword evidence="2" id="KW-0812">Transmembrane</keyword>
<feature type="compositionally biased region" description="Polar residues" evidence="1">
    <location>
        <begin position="268"/>
        <end position="282"/>
    </location>
</feature>
<dbReference type="eggNOG" id="ENOG5033R88">
    <property type="taxonomic scope" value="Bacteria"/>
</dbReference>
<sequence length="365" mass="40493">MEDNCFNLKTILGILFKITKKNANILADRYLLKEVSIISKWKNNKTEIKSEDIYRIVDFAVKETSKVQRKMIRKEILTVIDCSSVTEEIKQMLTEIKDFGEFIEESLNVCTSWSYDVPDADISNGLTGKLGSEDDYSLELDKGLEGGYKGIVKFDLELIKNNQESTSNKKNSLLKNSEINVIPRNKLGNAKKFIEARSVLTVILIVAILSYTFIQASNNNKKVASDINPTQASQSANQSKKPVEAVQGEVAAKKDKTVPTKKSDENKTNPSRENQNNNQKKSPASVDKSKNKTINRPKTNNNIKTQTEQKNNDININISGSSDLNIGVGNNIIINNNKTNEASDTSCSKGKTAASSAQSTDKSKK</sequence>
<protein>
    <submittedName>
        <fullName evidence="3">Uncharacterized protein</fullName>
    </submittedName>
</protein>
<gene>
    <name evidence="3" type="ORF">Cpap_4101</name>
</gene>
<feature type="transmembrane region" description="Helical" evidence="2">
    <location>
        <begin position="194"/>
        <end position="214"/>
    </location>
</feature>
<feature type="region of interest" description="Disordered" evidence="1">
    <location>
        <begin position="225"/>
        <end position="308"/>
    </location>
</feature>
<evidence type="ECO:0000313" key="4">
    <source>
        <dbReference type="Proteomes" id="UP000003860"/>
    </source>
</evidence>
<feature type="region of interest" description="Disordered" evidence="1">
    <location>
        <begin position="336"/>
        <end position="365"/>
    </location>
</feature>
<keyword evidence="2" id="KW-1133">Transmembrane helix</keyword>
<evidence type="ECO:0000256" key="1">
    <source>
        <dbReference type="SAM" id="MobiDB-lite"/>
    </source>
</evidence>
<dbReference type="RefSeq" id="WP_004616544.1">
    <property type="nucleotide sequence ID" value="NZ_ACXX02000001.1"/>
</dbReference>
<organism evidence="3 4">
    <name type="scientific">Ruminiclostridium papyrosolvens DSM 2782</name>
    <dbReference type="NCBI Taxonomy" id="588581"/>
    <lineage>
        <taxon>Bacteria</taxon>
        <taxon>Bacillati</taxon>
        <taxon>Bacillota</taxon>
        <taxon>Clostridia</taxon>
        <taxon>Eubacteriales</taxon>
        <taxon>Oscillospiraceae</taxon>
        <taxon>Ruminiclostridium</taxon>
    </lineage>
</organism>
<dbReference type="OrthoDB" id="1738192at2"/>
<keyword evidence="2" id="KW-0472">Membrane</keyword>